<dbReference type="Gene3D" id="3.10.450.50">
    <property type="match status" value="1"/>
</dbReference>
<dbReference type="PANTHER" id="PTHR33747:SF1">
    <property type="entry name" value="ADENYLATE CYCLASE-ASSOCIATED CAP C-TERMINAL DOMAIN-CONTAINING PROTEIN"/>
    <property type="match status" value="1"/>
</dbReference>
<dbReference type="Pfam" id="PF02810">
    <property type="entry name" value="SEC-C"/>
    <property type="match status" value="1"/>
</dbReference>
<dbReference type="PANTHER" id="PTHR33747">
    <property type="entry name" value="UPF0225 PROTEIN SCO1677"/>
    <property type="match status" value="1"/>
</dbReference>
<proteinExistence type="predicted"/>
<comment type="caution">
    <text evidence="2">The sequence shown here is derived from an EMBL/GenBank/DDBJ whole genome shotgun (WGS) entry which is preliminary data.</text>
</comment>
<name>A0A9D1GIK2_9FIRM</name>
<dbReference type="EMBL" id="DVKS01000083">
    <property type="protein sequence ID" value="HIT41466.1"/>
    <property type="molecule type" value="Genomic_DNA"/>
</dbReference>
<feature type="region of interest" description="Disordered" evidence="1">
    <location>
        <begin position="134"/>
        <end position="161"/>
    </location>
</feature>
<dbReference type="InterPro" id="IPR004027">
    <property type="entry name" value="SEC_C_motif"/>
</dbReference>
<dbReference type="Proteomes" id="UP000886860">
    <property type="component" value="Unassembled WGS sequence"/>
</dbReference>
<dbReference type="AlphaFoldDB" id="A0A9D1GIK2"/>
<dbReference type="SUPFAM" id="SSF103642">
    <property type="entry name" value="Sec-C motif"/>
    <property type="match status" value="1"/>
</dbReference>
<sequence length="169" mass="19615">MAILQTWRDLAYGEGLNDKERENLWTGYFTIEKGIYEQILSDPTQVITGTVKELAERYNTEVLIMTGFLDGINESLKGYENPIDTMEEDTEVRIEIDPEKLYYNMVEAKANWLYELPQWDSILTEERRKELYKQQKASGTIRKPRKIGRNDPCPCGSGKKYKKCCGKNA</sequence>
<evidence type="ECO:0000313" key="3">
    <source>
        <dbReference type="Proteomes" id="UP000886860"/>
    </source>
</evidence>
<reference evidence="2" key="1">
    <citation type="submission" date="2020-10" db="EMBL/GenBank/DDBJ databases">
        <authorList>
            <person name="Gilroy R."/>
        </authorList>
    </citation>
    <scope>NUCLEOTIDE SEQUENCE</scope>
    <source>
        <strain evidence="2">CHK123-3438</strain>
    </source>
</reference>
<protein>
    <submittedName>
        <fullName evidence="2">SEC-C domain-containing protein</fullName>
    </submittedName>
</protein>
<accession>A0A9D1GIK2</accession>
<dbReference type="NCBIfam" id="NF004088">
    <property type="entry name" value="PRK05590.1"/>
    <property type="match status" value="1"/>
</dbReference>
<gene>
    <name evidence="2" type="ORF">IAB60_05065</name>
</gene>
<organism evidence="2 3">
    <name type="scientific">Candidatus Caccovicinus merdipullorum</name>
    <dbReference type="NCBI Taxonomy" id="2840724"/>
    <lineage>
        <taxon>Bacteria</taxon>
        <taxon>Bacillati</taxon>
        <taxon>Bacillota</taxon>
        <taxon>Clostridia</taxon>
        <taxon>Eubacteriales</taxon>
        <taxon>Candidatus Caccovicinus</taxon>
    </lineage>
</organism>
<reference evidence="2" key="2">
    <citation type="journal article" date="2021" name="PeerJ">
        <title>Extensive microbial diversity within the chicken gut microbiome revealed by metagenomics and culture.</title>
        <authorList>
            <person name="Gilroy R."/>
            <person name="Ravi A."/>
            <person name="Getino M."/>
            <person name="Pursley I."/>
            <person name="Horton D.L."/>
            <person name="Alikhan N.F."/>
            <person name="Baker D."/>
            <person name="Gharbi K."/>
            <person name="Hall N."/>
            <person name="Watson M."/>
            <person name="Adriaenssens E.M."/>
            <person name="Foster-Nyarko E."/>
            <person name="Jarju S."/>
            <person name="Secka A."/>
            <person name="Antonio M."/>
            <person name="Oren A."/>
            <person name="Chaudhuri R.R."/>
            <person name="La Ragione R."/>
            <person name="Hildebrand F."/>
            <person name="Pallen M.J."/>
        </authorList>
    </citation>
    <scope>NUCLEOTIDE SEQUENCE</scope>
    <source>
        <strain evidence="2">CHK123-3438</strain>
    </source>
</reference>
<evidence type="ECO:0000313" key="2">
    <source>
        <dbReference type="EMBL" id="HIT41466.1"/>
    </source>
</evidence>
<evidence type="ECO:0000256" key="1">
    <source>
        <dbReference type="SAM" id="MobiDB-lite"/>
    </source>
</evidence>